<protein>
    <submittedName>
        <fullName evidence="1">Uncharacterized protein</fullName>
    </submittedName>
</protein>
<evidence type="ECO:0000313" key="2">
    <source>
        <dbReference type="Proteomes" id="UP000807353"/>
    </source>
</evidence>
<dbReference type="Proteomes" id="UP000807353">
    <property type="component" value="Unassembled WGS sequence"/>
</dbReference>
<reference evidence="1" key="1">
    <citation type="submission" date="2020-11" db="EMBL/GenBank/DDBJ databases">
        <authorList>
            <consortium name="DOE Joint Genome Institute"/>
            <person name="Ahrendt S."/>
            <person name="Riley R."/>
            <person name="Andreopoulos W."/>
            <person name="Labutti K."/>
            <person name="Pangilinan J."/>
            <person name="Ruiz-Duenas F.J."/>
            <person name="Barrasa J.M."/>
            <person name="Sanchez-Garcia M."/>
            <person name="Camarero S."/>
            <person name="Miyauchi S."/>
            <person name="Serrano A."/>
            <person name="Linde D."/>
            <person name="Babiker R."/>
            <person name="Drula E."/>
            <person name="Ayuso-Fernandez I."/>
            <person name="Pacheco R."/>
            <person name="Padilla G."/>
            <person name="Ferreira P."/>
            <person name="Barriuso J."/>
            <person name="Kellner H."/>
            <person name="Castanera R."/>
            <person name="Alfaro M."/>
            <person name="Ramirez L."/>
            <person name="Pisabarro A.G."/>
            <person name="Kuo A."/>
            <person name="Tritt A."/>
            <person name="Lipzen A."/>
            <person name="He G."/>
            <person name="Yan M."/>
            <person name="Ng V."/>
            <person name="Cullen D."/>
            <person name="Martin F."/>
            <person name="Rosso M.-N."/>
            <person name="Henrissat B."/>
            <person name="Hibbett D."/>
            <person name="Martinez A.T."/>
            <person name="Grigoriev I.V."/>
        </authorList>
    </citation>
    <scope>NUCLEOTIDE SEQUENCE</scope>
    <source>
        <strain evidence="1">CBS 247.69</strain>
    </source>
</reference>
<name>A0A9P5YC21_9AGAR</name>
<keyword evidence="2" id="KW-1185">Reference proteome</keyword>
<evidence type="ECO:0000313" key="1">
    <source>
        <dbReference type="EMBL" id="KAF9465091.1"/>
    </source>
</evidence>
<organism evidence="1 2">
    <name type="scientific">Collybia nuda</name>
    <dbReference type="NCBI Taxonomy" id="64659"/>
    <lineage>
        <taxon>Eukaryota</taxon>
        <taxon>Fungi</taxon>
        <taxon>Dikarya</taxon>
        <taxon>Basidiomycota</taxon>
        <taxon>Agaricomycotina</taxon>
        <taxon>Agaricomycetes</taxon>
        <taxon>Agaricomycetidae</taxon>
        <taxon>Agaricales</taxon>
        <taxon>Tricholomatineae</taxon>
        <taxon>Clitocybaceae</taxon>
        <taxon>Collybia</taxon>
    </lineage>
</organism>
<dbReference type="AlphaFoldDB" id="A0A9P5YC21"/>
<dbReference type="EMBL" id="MU150249">
    <property type="protein sequence ID" value="KAF9465091.1"/>
    <property type="molecule type" value="Genomic_DNA"/>
</dbReference>
<sequence>MKGRFTTRLISVDRLSGPILWVGHERIVGLICNAPTNLLEGSGDDILAMWQNSANSGAVYRGPPVHLVGRPRGYWRLSPYIFLFQKRTSDAPHINDEDIVFVHTWRRKVQSTSHGKRNTGSCDLSLYLTWCDNAYGNPSWGKDHRIRRSFKRGIRDLWPTHPTIGWWPKSSLKSIIVLIQADAIQ</sequence>
<comment type="caution">
    <text evidence="1">The sequence shown here is derived from an EMBL/GenBank/DDBJ whole genome shotgun (WGS) entry which is preliminary data.</text>
</comment>
<accession>A0A9P5YC21</accession>
<gene>
    <name evidence="1" type="ORF">BDZ94DRAFT_406238</name>
</gene>
<proteinExistence type="predicted"/>